<keyword evidence="3" id="KW-1185">Reference proteome</keyword>
<sequence>MFVVFHVDLHKNRIVLEKPDFSVKIEALVTEQISGSDLPPSNLKAEIVQKYLEGFQLADSCSKGKVAVLIDADYYHSIVLGGIKHLKGQLVATETIFGWCLIGRDSDVRDVSVSLNIIIEEDLISGLIKKFWELESLGIVENEFSDPTNDSVLQKFESEIEYKNSRYRVKLPWKSDKKYILSDNKKVAERRFEKLRRREVVRNDRSSSKFRVVFDASSHDVGEASLNDCLHIGPNLYPDIFDLLLRFRLYPIAFTADIKQAFLQIEVNEKDRDVSRFLFTDDPTDWSKSPQIYRFTRVLFGVNSSPFMLAATIKHHLRKYQGIYPETSEFLNNCIYVDDIIEGHQNTEDVYRTSTECTHIFREAGMTLHKWQTNSEELQTLWVKEDMVSGDSSHFVQPSDLPFKVLGVSWNKREDSLYFVVQNLVTFLSGRVNSRRCPLQAIGRIFDPVGFLGPFVLRVKLLMQEIWKLSLDWDDDLPECLSLAWNKWCNEVPGLGELSISRYFFSNMFDVGITEIELHCFSDASQKAYATVAYLRILFNDERIRTVFVASKTRVAPLKKLTLPRLELMGALLSARLSYRIIKALNLNLVCRFWTDSQITLFWIKGTANKFKPFIKNRTEEIVQLASSEDWYFCPGKSNPSDLDSRGVGVFELRDNPVWFQGPEWLELTSEYWPM</sequence>
<evidence type="ECO:0000313" key="2">
    <source>
        <dbReference type="EMBL" id="GBM35403.1"/>
    </source>
</evidence>
<dbReference type="InterPro" id="IPR043128">
    <property type="entry name" value="Rev_trsase/Diguanyl_cyclase"/>
</dbReference>
<dbReference type="PANTHER" id="PTHR47331">
    <property type="entry name" value="PHD-TYPE DOMAIN-CONTAINING PROTEIN"/>
    <property type="match status" value="1"/>
</dbReference>
<dbReference type="PANTHER" id="PTHR47331:SF5">
    <property type="entry name" value="RIBONUCLEASE H"/>
    <property type="match status" value="1"/>
</dbReference>
<dbReference type="Pfam" id="PF05380">
    <property type="entry name" value="Peptidase_A17"/>
    <property type="match status" value="1"/>
</dbReference>
<organism evidence="2 3">
    <name type="scientific">Araneus ventricosus</name>
    <name type="common">Orbweaver spider</name>
    <name type="synonym">Epeira ventricosa</name>
    <dbReference type="NCBI Taxonomy" id="182803"/>
    <lineage>
        <taxon>Eukaryota</taxon>
        <taxon>Metazoa</taxon>
        <taxon>Ecdysozoa</taxon>
        <taxon>Arthropoda</taxon>
        <taxon>Chelicerata</taxon>
        <taxon>Arachnida</taxon>
        <taxon>Araneae</taxon>
        <taxon>Araneomorphae</taxon>
        <taxon>Entelegynae</taxon>
        <taxon>Araneoidea</taxon>
        <taxon>Araneidae</taxon>
        <taxon>Araneus</taxon>
    </lineage>
</organism>
<evidence type="ECO:0000259" key="1">
    <source>
        <dbReference type="Pfam" id="PF00078"/>
    </source>
</evidence>
<accession>A0A4Y2F1X7</accession>
<dbReference type="GO" id="GO:0071897">
    <property type="term" value="P:DNA biosynthetic process"/>
    <property type="evidence" value="ECO:0007669"/>
    <property type="project" value="UniProtKB-ARBA"/>
</dbReference>
<dbReference type="InterPro" id="IPR000477">
    <property type="entry name" value="RT_dom"/>
</dbReference>
<dbReference type="Gene3D" id="3.30.70.270">
    <property type="match status" value="1"/>
</dbReference>
<dbReference type="InterPro" id="IPR043502">
    <property type="entry name" value="DNA/RNA_pol_sf"/>
</dbReference>
<comment type="caution">
    <text evidence="2">The sequence shown here is derived from an EMBL/GenBank/DDBJ whole genome shotgun (WGS) entry which is preliminary data.</text>
</comment>
<dbReference type="InterPro" id="IPR008042">
    <property type="entry name" value="Retrotrans_Pao"/>
</dbReference>
<dbReference type="Pfam" id="PF00078">
    <property type="entry name" value="RVT_1"/>
    <property type="match status" value="1"/>
</dbReference>
<dbReference type="EMBL" id="BGPR01000784">
    <property type="protein sequence ID" value="GBM35403.1"/>
    <property type="molecule type" value="Genomic_DNA"/>
</dbReference>
<proteinExistence type="predicted"/>
<evidence type="ECO:0000313" key="3">
    <source>
        <dbReference type="Proteomes" id="UP000499080"/>
    </source>
</evidence>
<feature type="domain" description="Reverse transcriptase" evidence="1">
    <location>
        <begin position="252"/>
        <end position="370"/>
    </location>
</feature>
<protein>
    <recommendedName>
        <fullName evidence="1">Reverse transcriptase domain-containing protein</fullName>
    </recommendedName>
</protein>
<dbReference type="SUPFAM" id="SSF56672">
    <property type="entry name" value="DNA/RNA polymerases"/>
    <property type="match status" value="1"/>
</dbReference>
<dbReference type="Proteomes" id="UP000499080">
    <property type="component" value="Unassembled WGS sequence"/>
</dbReference>
<name>A0A4Y2F1X7_ARAVE</name>
<reference evidence="2 3" key="1">
    <citation type="journal article" date="2019" name="Sci. Rep.">
        <title>Orb-weaving spider Araneus ventricosus genome elucidates the spidroin gene catalogue.</title>
        <authorList>
            <person name="Kono N."/>
            <person name="Nakamura H."/>
            <person name="Ohtoshi R."/>
            <person name="Moran D.A.P."/>
            <person name="Shinohara A."/>
            <person name="Yoshida Y."/>
            <person name="Fujiwara M."/>
            <person name="Mori M."/>
            <person name="Tomita M."/>
            <person name="Arakawa K."/>
        </authorList>
    </citation>
    <scope>NUCLEOTIDE SEQUENCE [LARGE SCALE GENOMIC DNA]</scope>
</reference>
<dbReference type="OrthoDB" id="6428294at2759"/>
<dbReference type="Gene3D" id="3.10.10.10">
    <property type="entry name" value="HIV Type 1 Reverse Transcriptase, subunit A, domain 1"/>
    <property type="match status" value="1"/>
</dbReference>
<gene>
    <name evidence="2" type="ORF">AVEN_181504_1</name>
</gene>
<dbReference type="AlphaFoldDB" id="A0A4Y2F1X7"/>